<feature type="binding site" evidence="6">
    <location>
        <position position="328"/>
    </location>
    <ligand>
        <name>ATP</name>
        <dbReference type="ChEBI" id="CHEBI:30616"/>
    </ligand>
</feature>
<evidence type="ECO:0000256" key="2">
    <source>
        <dbReference type="ARBA" id="ARBA00022679"/>
    </source>
</evidence>
<evidence type="ECO:0000313" key="10">
    <source>
        <dbReference type="Proteomes" id="UP000242875"/>
    </source>
</evidence>
<dbReference type="GO" id="GO:0005524">
    <property type="term" value="F:ATP binding"/>
    <property type="evidence" value="ECO:0007669"/>
    <property type="project" value="UniProtKB-UniRule"/>
</dbReference>
<feature type="region of interest" description="Disordered" evidence="7">
    <location>
        <begin position="1"/>
        <end position="148"/>
    </location>
</feature>
<evidence type="ECO:0000256" key="7">
    <source>
        <dbReference type="SAM" id="MobiDB-lite"/>
    </source>
</evidence>
<organism evidence="9 10">
    <name type="scientific">Bifiguratus adelaidae</name>
    <dbReference type="NCBI Taxonomy" id="1938954"/>
    <lineage>
        <taxon>Eukaryota</taxon>
        <taxon>Fungi</taxon>
        <taxon>Fungi incertae sedis</taxon>
        <taxon>Mucoromycota</taxon>
        <taxon>Mucoromycotina</taxon>
        <taxon>Endogonomycetes</taxon>
        <taxon>Endogonales</taxon>
        <taxon>Endogonales incertae sedis</taxon>
        <taxon>Bifiguratus</taxon>
    </lineage>
</organism>
<dbReference type="InterPro" id="IPR017441">
    <property type="entry name" value="Protein_kinase_ATP_BS"/>
</dbReference>
<accession>A0A261XWC8</accession>
<gene>
    <name evidence="9" type="ORF">BZG36_04782</name>
</gene>
<evidence type="ECO:0000256" key="4">
    <source>
        <dbReference type="ARBA" id="ARBA00022777"/>
    </source>
</evidence>
<dbReference type="GO" id="GO:0004674">
    <property type="term" value="F:protein serine/threonine kinase activity"/>
    <property type="evidence" value="ECO:0007669"/>
    <property type="project" value="UniProtKB-KW"/>
</dbReference>
<keyword evidence="5 6" id="KW-0067">ATP-binding</keyword>
<evidence type="ECO:0000259" key="8">
    <source>
        <dbReference type="PROSITE" id="PS50011"/>
    </source>
</evidence>
<name>A0A261XWC8_9FUNG</name>
<protein>
    <recommendedName>
        <fullName evidence="8">Protein kinase domain-containing protein</fullName>
    </recommendedName>
</protein>
<dbReference type="Gene3D" id="1.10.510.10">
    <property type="entry name" value="Transferase(Phosphotransferase) domain 1"/>
    <property type="match status" value="1"/>
</dbReference>
<keyword evidence="3 6" id="KW-0547">Nucleotide-binding</keyword>
<feature type="compositionally biased region" description="Basic residues" evidence="7">
    <location>
        <begin position="254"/>
        <end position="264"/>
    </location>
</feature>
<dbReference type="PROSITE" id="PS00107">
    <property type="entry name" value="PROTEIN_KINASE_ATP"/>
    <property type="match status" value="1"/>
</dbReference>
<feature type="region of interest" description="Disordered" evidence="7">
    <location>
        <begin position="635"/>
        <end position="660"/>
    </location>
</feature>
<feature type="compositionally biased region" description="Low complexity" evidence="7">
    <location>
        <begin position="10"/>
        <end position="23"/>
    </location>
</feature>
<dbReference type="PROSITE" id="PS50011">
    <property type="entry name" value="PROTEIN_KINASE_DOM"/>
    <property type="match status" value="1"/>
</dbReference>
<dbReference type="SUPFAM" id="SSF56112">
    <property type="entry name" value="Protein kinase-like (PK-like)"/>
    <property type="match status" value="1"/>
</dbReference>
<dbReference type="GO" id="GO:0005634">
    <property type="term" value="C:nucleus"/>
    <property type="evidence" value="ECO:0007669"/>
    <property type="project" value="TreeGrafter"/>
</dbReference>
<keyword evidence="1" id="KW-0723">Serine/threonine-protein kinase</keyword>
<evidence type="ECO:0000256" key="3">
    <source>
        <dbReference type="ARBA" id="ARBA00022741"/>
    </source>
</evidence>
<feature type="region of interest" description="Disordered" evidence="7">
    <location>
        <begin position="164"/>
        <end position="199"/>
    </location>
</feature>
<dbReference type="PROSITE" id="PS00108">
    <property type="entry name" value="PROTEIN_KINASE_ST"/>
    <property type="match status" value="1"/>
</dbReference>
<dbReference type="PANTHER" id="PTHR24345:SF0">
    <property type="entry name" value="CELL CYCLE SERINE_THREONINE-PROTEIN KINASE CDC5_MSD2"/>
    <property type="match status" value="1"/>
</dbReference>
<feature type="compositionally biased region" description="Acidic residues" evidence="7">
    <location>
        <begin position="92"/>
        <end position="102"/>
    </location>
</feature>
<evidence type="ECO:0000256" key="5">
    <source>
        <dbReference type="ARBA" id="ARBA00022840"/>
    </source>
</evidence>
<feature type="region of interest" description="Disordered" evidence="7">
    <location>
        <begin position="242"/>
        <end position="282"/>
    </location>
</feature>
<dbReference type="InterPro" id="IPR011009">
    <property type="entry name" value="Kinase-like_dom_sf"/>
</dbReference>
<dbReference type="OrthoDB" id="6513151at2759"/>
<dbReference type="InterPro" id="IPR000719">
    <property type="entry name" value="Prot_kinase_dom"/>
</dbReference>
<feature type="domain" description="Protein kinase" evidence="8">
    <location>
        <begin position="300"/>
        <end position="565"/>
    </location>
</feature>
<dbReference type="InterPro" id="IPR008271">
    <property type="entry name" value="Ser/Thr_kinase_AS"/>
</dbReference>
<dbReference type="Proteomes" id="UP000242875">
    <property type="component" value="Unassembled WGS sequence"/>
</dbReference>
<evidence type="ECO:0000313" key="9">
    <source>
        <dbReference type="EMBL" id="OZJ02669.1"/>
    </source>
</evidence>
<dbReference type="Pfam" id="PF00069">
    <property type="entry name" value="Pkinase"/>
    <property type="match status" value="1"/>
</dbReference>
<evidence type="ECO:0000256" key="6">
    <source>
        <dbReference type="PROSITE-ProRule" id="PRU10141"/>
    </source>
</evidence>
<dbReference type="PANTHER" id="PTHR24345">
    <property type="entry name" value="SERINE/THREONINE-PROTEIN KINASE PLK"/>
    <property type="match status" value="1"/>
</dbReference>
<dbReference type="SMART" id="SM00220">
    <property type="entry name" value="S_TKc"/>
    <property type="match status" value="1"/>
</dbReference>
<dbReference type="EMBL" id="MVBO01000135">
    <property type="protein sequence ID" value="OZJ02669.1"/>
    <property type="molecule type" value="Genomic_DNA"/>
</dbReference>
<feature type="compositionally biased region" description="Polar residues" evidence="7">
    <location>
        <begin position="36"/>
        <end position="49"/>
    </location>
</feature>
<comment type="caution">
    <text evidence="9">The sequence shown here is derived from an EMBL/GenBank/DDBJ whole genome shotgun (WGS) entry which is preliminary data.</text>
</comment>
<reference evidence="9 10" key="1">
    <citation type="journal article" date="2017" name="Mycologia">
        <title>Bifiguratus adelaidae, gen. et sp. nov., a new member of Mucoromycotina in endophytic and soil-dwelling habitats.</title>
        <authorList>
            <person name="Torres-Cruz T.J."/>
            <person name="Billingsley Tobias T.L."/>
            <person name="Almatruk M."/>
            <person name="Hesse C."/>
            <person name="Kuske C.R."/>
            <person name="Desiro A."/>
            <person name="Benucci G.M."/>
            <person name="Bonito G."/>
            <person name="Stajich J.E."/>
            <person name="Dunlap C."/>
            <person name="Arnold A.E."/>
            <person name="Porras-Alfaro A."/>
        </authorList>
    </citation>
    <scope>NUCLEOTIDE SEQUENCE [LARGE SCALE GENOMIC DNA]</scope>
    <source>
        <strain evidence="9 10">AZ0501</strain>
    </source>
</reference>
<keyword evidence="4" id="KW-0418">Kinase</keyword>
<keyword evidence="2" id="KW-0808">Transferase</keyword>
<proteinExistence type="predicted"/>
<keyword evidence="10" id="KW-1185">Reference proteome</keyword>
<dbReference type="AlphaFoldDB" id="A0A261XWC8"/>
<evidence type="ECO:0000256" key="1">
    <source>
        <dbReference type="ARBA" id="ARBA00022527"/>
    </source>
</evidence>
<sequence length="694" mass="76590">MRDISRKPSSRLSLPRPKLLSKLNIHKNSGSDKSVEATSNMPASYSTSDIIHDEPEEYVSDSKEDLGAPEMPYLAGGSEPCSTCPPSPYYQADDEDSAIVDDDVLHLDQGGHSSSMDDSNEFGDAQKRQRRSIFPHTPPNEGLNAIQSPYSRPVVSTAHVKVKPALGTSPQPSMPPSPHDSSCDENYVEPSQPARTSTPSQFVFNKPKYGHQYHATHFHHQGLEKKKSHDLFVEVKRFFKSPSHPTHYNDTHAPRPRTASHTKHYSPPSTPPTPSCLSPSNSERVTFANRFNGDISGRYGQWGKVVGKGAGGSVRIIRRSDNQTFAVKQFRKRNTQKESEKEYAKKITAEFCIGSTLHHNNIIETLDIVQEGQYFYEIMEYCPNDVFDLVMSGQMSLPEIYCVWKQVCLGVKYLHDAGIAHRDLKLDNLVMDPLGCIKIIDFGCAVVFRYPHEDPSVIEMAVGVTGSEPYIAPEMYTDPDYDPRLTDIWSLGIVLVCMIMRRFPWKTPQPAIDKSYKAYIAGDRPGLKQLLDLIPPETHELVQGCLDTSLKTRYGVRSILRNSFVESIHVCSPDEHQGLETEQGLPPAPHHTHHIQVAPAGWSKQRCNLAGLIIVNTEAASNVIPAMAPAIHGSNVTSPNISPPHSSAPSRAPSPPVYSGLVQGVSPKEANALANACAPSVPVASPELHRAVQV</sequence>